<keyword evidence="1" id="KW-0472">Membrane</keyword>
<accession>A0A2N5J2S3</accession>
<keyword evidence="3" id="KW-1185">Reference proteome</keyword>
<reference evidence="2 3" key="1">
    <citation type="submission" date="2017-07" db="EMBL/GenBank/DDBJ databases">
        <title>Bifidobacterium novel species.</title>
        <authorList>
            <person name="Lugli G.A."/>
            <person name="Milani C."/>
            <person name="Duranti S."/>
            <person name="Mangifesta M."/>
        </authorList>
    </citation>
    <scope>NUCLEOTIDE SEQUENCE [LARGE SCALE GENOMIC DNA]</scope>
    <source>
        <strain evidence="3">Goo31D</strain>
    </source>
</reference>
<organism evidence="2 3">
    <name type="scientific">Bifidobacterium anseris</name>
    <dbReference type="NCBI Taxonomy" id="2020963"/>
    <lineage>
        <taxon>Bacteria</taxon>
        <taxon>Bacillati</taxon>
        <taxon>Actinomycetota</taxon>
        <taxon>Actinomycetes</taxon>
        <taxon>Bifidobacteriales</taxon>
        <taxon>Bifidobacteriaceae</taxon>
        <taxon>Bifidobacterium</taxon>
    </lineage>
</organism>
<feature type="transmembrane region" description="Helical" evidence="1">
    <location>
        <begin position="37"/>
        <end position="60"/>
    </location>
</feature>
<dbReference type="NCBIfam" id="NF038065">
    <property type="entry name" value="Pr6Pr"/>
    <property type="match status" value="1"/>
</dbReference>
<feature type="transmembrane region" description="Helical" evidence="1">
    <location>
        <begin position="208"/>
        <end position="233"/>
    </location>
</feature>
<feature type="transmembrane region" description="Helical" evidence="1">
    <location>
        <begin position="169"/>
        <end position="188"/>
    </location>
</feature>
<name>A0A2N5J2S3_9BIFI</name>
<keyword evidence="1" id="KW-1133">Transmembrane helix</keyword>
<feature type="transmembrane region" description="Helical" evidence="1">
    <location>
        <begin position="66"/>
        <end position="86"/>
    </location>
</feature>
<sequence length="257" mass="28620">MPRVRRLGTFAAPSGARMSMSAIESAASMIRSRTAQLILQTFYVALGAVGVLGSLGLYDAEFDADFFVYFTNLSNYLCIAVVLCELVQTAHRRDDGPVTFAPQLKFVSVIAILLTFFVFNLLLAGQPDRDPAQNFQVTSLLFHVALPLLFTFDWLLCYEHRRVRWTYPFAATIFPLCYVGFVYIRAWLCHFDPSTPLLYPYFFLDAAQLGVGGVLRWIGVLLVAFITFGYLMVGLDRVLPTNADAPAVARASATQVD</sequence>
<dbReference type="AlphaFoldDB" id="A0A2N5J2S3"/>
<evidence type="ECO:0000313" key="3">
    <source>
        <dbReference type="Proteomes" id="UP000234935"/>
    </source>
</evidence>
<evidence type="ECO:0000313" key="2">
    <source>
        <dbReference type="EMBL" id="PLS28496.1"/>
    </source>
</evidence>
<dbReference type="EMBL" id="NMYC01000001">
    <property type="protein sequence ID" value="PLS28496.1"/>
    <property type="molecule type" value="Genomic_DNA"/>
</dbReference>
<keyword evidence="1" id="KW-0812">Transmembrane</keyword>
<gene>
    <name evidence="2" type="ORF">CGZ88_0658</name>
</gene>
<proteinExistence type="predicted"/>
<protein>
    <submittedName>
        <fullName evidence="2">Uncharacterized protein</fullName>
    </submittedName>
</protein>
<dbReference type="Proteomes" id="UP000234935">
    <property type="component" value="Unassembled WGS sequence"/>
</dbReference>
<comment type="caution">
    <text evidence="2">The sequence shown here is derived from an EMBL/GenBank/DDBJ whole genome shotgun (WGS) entry which is preliminary data.</text>
</comment>
<feature type="transmembrane region" description="Helical" evidence="1">
    <location>
        <begin position="137"/>
        <end position="157"/>
    </location>
</feature>
<dbReference type="InterPro" id="IPR049713">
    <property type="entry name" value="Pr6Pr-like"/>
</dbReference>
<evidence type="ECO:0000256" key="1">
    <source>
        <dbReference type="SAM" id="Phobius"/>
    </source>
</evidence>
<feature type="transmembrane region" description="Helical" evidence="1">
    <location>
        <begin position="106"/>
        <end position="125"/>
    </location>
</feature>